<proteinExistence type="predicted"/>
<sequence>MRYLYARILDINSVISCIFLSQQPRKYSTSIHSANLPEYITKHHAWGFDQPKAGFMISPFQTQFQIWFAKALGAKRILEIGCYISEKPRDFPKHSVQMVTSQLSSSTRNTPKCHP</sequence>
<evidence type="ECO:0000313" key="1">
    <source>
        <dbReference type="EMBL" id="OAF56891.1"/>
    </source>
</evidence>
<dbReference type="eggNOG" id="KOG1663">
    <property type="taxonomic scope" value="Eukaryota"/>
</dbReference>
<name>A0A177A6H6_9PEZI</name>
<dbReference type="Gene3D" id="3.40.50.150">
    <property type="entry name" value="Vaccinia Virus protein VP39"/>
    <property type="match status" value="1"/>
</dbReference>
<dbReference type="AlphaFoldDB" id="A0A177A6H6"/>
<dbReference type="RefSeq" id="XP_024322182.1">
    <property type="nucleotide sequence ID" value="XM_024470675.1"/>
</dbReference>
<dbReference type="VEuPathDB" id="FungiDB:GMDG_01529"/>
<dbReference type="GeneID" id="36290147"/>
<dbReference type="InterPro" id="IPR029063">
    <property type="entry name" value="SAM-dependent_MTases_sf"/>
</dbReference>
<protein>
    <submittedName>
        <fullName evidence="1">Uncharacterized protein</fullName>
    </submittedName>
</protein>
<dbReference type="Proteomes" id="UP000077154">
    <property type="component" value="Unassembled WGS sequence"/>
</dbReference>
<reference evidence="1" key="1">
    <citation type="submission" date="2016-03" db="EMBL/GenBank/DDBJ databases">
        <title>Updated assembly of Pseudogymnoascus destructans, the fungus causing white-nose syndrome of bats.</title>
        <authorList>
            <person name="Palmer J.M."/>
            <person name="Drees K.P."/>
            <person name="Foster J.T."/>
            <person name="Lindner D.L."/>
        </authorList>
    </citation>
    <scope>NUCLEOTIDE SEQUENCE [LARGE SCALE GENOMIC DNA]</scope>
    <source>
        <strain evidence="1">20631-21</strain>
    </source>
</reference>
<gene>
    <name evidence="1" type="ORF">VC83_07097</name>
</gene>
<organism evidence="1">
    <name type="scientific">Pseudogymnoascus destructans</name>
    <dbReference type="NCBI Taxonomy" id="655981"/>
    <lineage>
        <taxon>Eukaryota</taxon>
        <taxon>Fungi</taxon>
        <taxon>Dikarya</taxon>
        <taxon>Ascomycota</taxon>
        <taxon>Pezizomycotina</taxon>
        <taxon>Leotiomycetes</taxon>
        <taxon>Thelebolales</taxon>
        <taxon>Thelebolaceae</taxon>
        <taxon>Pseudogymnoascus</taxon>
    </lineage>
</organism>
<dbReference type="OrthoDB" id="10251242at2759"/>
<accession>A0A177A6H6</accession>
<dbReference type="EMBL" id="KV441402">
    <property type="protein sequence ID" value="OAF56891.1"/>
    <property type="molecule type" value="Genomic_DNA"/>
</dbReference>